<evidence type="ECO:0000256" key="2">
    <source>
        <dbReference type="ARBA" id="ARBA00022737"/>
    </source>
</evidence>
<dbReference type="PANTHER" id="PTHR24171:SF8">
    <property type="entry name" value="BRCA1-ASSOCIATED RING DOMAIN PROTEIN 1"/>
    <property type="match status" value="1"/>
</dbReference>
<keyword evidence="2" id="KW-0677">Repeat</keyword>
<dbReference type="GO" id="GO:0085020">
    <property type="term" value="P:protein K6-linked ubiquitination"/>
    <property type="evidence" value="ECO:0007669"/>
    <property type="project" value="TreeGrafter"/>
</dbReference>
<dbReference type="InterPro" id="IPR036770">
    <property type="entry name" value="Ankyrin_rpt-contain_sf"/>
</dbReference>
<dbReference type="Pfam" id="PF12796">
    <property type="entry name" value="Ank_2"/>
    <property type="match status" value="1"/>
</dbReference>
<proteinExistence type="predicted"/>
<dbReference type="EMBL" id="CP144696">
    <property type="protein sequence ID" value="WVZ11989.1"/>
    <property type="molecule type" value="Genomic_DNA"/>
</dbReference>
<dbReference type="PROSITE" id="PS50297">
    <property type="entry name" value="ANK_REP_REGION"/>
    <property type="match status" value="2"/>
</dbReference>
<dbReference type="InterPro" id="IPR002110">
    <property type="entry name" value="Ankyrin_rpt"/>
</dbReference>
<sequence>MLEEQPVLFTRSPSRRRLRPRFDTDDRGWTSLHVLARKGDLKLAEFHARISEGITVIKLPQSSASNFDPNYLFDRRVLLFRSCQNCFGVYSYSTPFGNFEVKVSTSLGAKPCPLYLNILPRVVDALRVKFVSYLSQKVKKLLDEGMNVNVSAWGPKSKGVTPLHLAAEGGHIGVMDVLLEHGADIDARTKGACGWTPLHIAAKERRRDAVKFLIENGAFLPPDMNDSRFNPPLHYCPGLEWAYEEMKRHRLLDLSSGETSYSSES</sequence>
<dbReference type="GO" id="GO:0005886">
    <property type="term" value="C:plasma membrane"/>
    <property type="evidence" value="ECO:0007669"/>
    <property type="project" value="UniProtKB-SubCell"/>
</dbReference>
<evidence type="ECO:0000313" key="5">
    <source>
        <dbReference type="EMBL" id="WVZ11989.1"/>
    </source>
</evidence>
<keyword evidence="6" id="KW-1185">Reference proteome</keyword>
<reference evidence="5 6" key="1">
    <citation type="journal article" date="2023" name="Life. Sci Alliance">
        <title>Evolutionary insights into 3D genome organization and epigenetic landscape of Vigna mungo.</title>
        <authorList>
            <person name="Junaid A."/>
            <person name="Singh B."/>
            <person name="Bhatia S."/>
        </authorList>
    </citation>
    <scope>NUCLEOTIDE SEQUENCE [LARGE SCALE GENOMIC DNA]</scope>
    <source>
        <strain evidence="5">Urdbean</strain>
    </source>
</reference>
<dbReference type="SUPFAM" id="SSF48403">
    <property type="entry name" value="Ankyrin repeat"/>
    <property type="match status" value="1"/>
</dbReference>
<gene>
    <name evidence="5" type="ORF">V8G54_016519</name>
</gene>
<evidence type="ECO:0000256" key="4">
    <source>
        <dbReference type="PROSITE-ProRule" id="PRU00023"/>
    </source>
</evidence>
<dbReference type="AlphaFoldDB" id="A0AAQ3S1F7"/>
<protein>
    <submittedName>
        <fullName evidence="5">Uncharacterized protein</fullName>
    </submittedName>
</protein>
<evidence type="ECO:0000256" key="3">
    <source>
        <dbReference type="ARBA" id="ARBA00023043"/>
    </source>
</evidence>
<dbReference type="Gene3D" id="1.25.40.20">
    <property type="entry name" value="Ankyrin repeat-containing domain"/>
    <property type="match status" value="1"/>
</dbReference>
<organism evidence="5 6">
    <name type="scientific">Vigna mungo</name>
    <name type="common">Black gram</name>
    <name type="synonym">Phaseolus mungo</name>
    <dbReference type="NCBI Taxonomy" id="3915"/>
    <lineage>
        <taxon>Eukaryota</taxon>
        <taxon>Viridiplantae</taxon>
        <taxon>Streptophyta</taxon>
        <taxon>Embryophyta</taxon>
        <taxon>Tracheophyta</taxon>
        <taxon>Spermatophyta</taxon>
        <taxon>Magnoliopsida</taxon>
        <taxon>eudicotyledons</taxon>
        <taxon>Gunneridae</taxon>
        <taxon>Pentapetalae</taxon>
        <taxon>rosids</taxon>
        <taxon>fabids</taxon>
        <taxon>Fabales</taxon>
        <taxon>Fabaceae</taxon>
        <taxon>Papilionoideae</taxon>
        <taxon>50 kb inversion clade</taxon>
        <taxon>NPAAA clade</taxon>
        <taxon>indigoferoid/millettioid clade</taxon>
        <taxon>Phaseoleae</taxon>
        <taxon>Vigna</taxon>
    </lineage>
</organism>
<dbReference type="PRINTS" id="PR01415">
    <property type="entry name" value="ANKYRIN"/>
</dbReference>
<feature type="repeat" description="ANK" evidence="4">
    <location>
        <begin position="158"/>
        <end position="190"/>
    </location>
</feature>
<evidence type="ECO:0000313" key="6">
    <source>
        <dbReference type="Proteomes" id="UP001374535"/>
    </source>
</evidence>
<accession>A0AAQ3S1F7</accession>
<comment type="subcellular location">
    <subcellularLocation>
        <location evidence="1">Cell membrane</location>
        <topology evidence="1">Peripheral membrane protein</topology>
        <orientation evidence="1">Cytoplasmic side</orientation>
    </subcellularLocation>
</comment>
<dbReference type="Proteomes" id="UP001374535">
    <property type="component" value="Chromosome 5"/>
</dbReference>
<feature type="repeat" description="ANK" evidence="4">
    <location>
        <begin position="193"/>
        <end position="218"/>
    </location>
</feature>
<keyword evidence="3 4" id="KW-0040">ANK repeat</keyword>
<evidence type="ECO:0000256" key="1">
    <source>
        <dbReference type="ARBA" id="ARBA00004413"/>
    </source>
</evidence>
<name>A0AAQ3S1F7_VIGMU</name>
<dbReference type="GO" id="GO:0004842">
    <property type="term" value="F:ubiquitin-protein transferase activity"/>
    <property type="evidence" value="ECO:0007669"/>
    <property type="project" value="TreeGrafter"/>
</dbReference>
<dbReference type="PANTHER" id="PTHR24171">
    <property type="entry name" value="ANKYRIN REPEAT DOMAIN-CONTAINING PROTEIN 39-RELATED"/>
    <property type="match status" value="1"/>
</dbReference>
<dbReference type="SMART" id="SM00248">
    <property type="entry name" value="ANK"/>
    <property type="match status" value="3"/>
</dbReference>
<dbReference type="PROSITE" id="PS50088">
    <property type="entry name" value="ANK_REPEAT"/>
    <property type="match status" value="2"/>
</dbReference>